<evidence type="ECO:0000256" key="6">
    <source>
        <dbReference type="SAM" id="Phobius"/>
    </source>
</evidence>
<keyword evidence="6" id="KW-0472">Membrane</keyword>
<reference evidence="7" key="2">
    <citation type="submission" date="2014-06" db="EMBL/GenBank/DDBJ databases">
        <title>The complete genome of Blastobotrys (Arxula) adeninivorans LS3 - a yeast of biotechnological interest.</title>
        <authorList>
            <person name="Kunze G."/>
            <person name="Gaillardin C."/>
            <person name="Czernicka M."/>
            <person name="Durrens P."/>
            <person name="Martin T."/>
            <person name="Boer E."/>
            <person name="Gabaldon T."/>
            <person name="Cruz J."/>
            <person name="Talla E."/>
            <person name="Marck C."/>
            <person name="Goffeau A."/>
            <person name="Barbe V."/>
            <person name="Baret P."/>
            <person name="Baronian K."/>
            <person name="Beier S."/>
            <person name="Bleykasten C."/>
            <person name="Bode R."/>
            <person name="Casaregola S."/>
            <person name="Despons L."/>
            <person name="Fairhead C."/>
            <person name="Giersberg M."/>
            <person name="Gierski P."/>
            <person name="Hahnel U."/>
            <person name="Hartmann A."/>
            <person name="Jankowska D."/>
            <person name="Jubin C."/>
            <person name="Jung P."/>
            <person name="Lafontaine I."/>
            <person name="Leh-Louis V."/>
            <person name="Lemaire M."/>
            <person name="Marcet-Houben M."/>
            <person name="Mascher M."/>
            <person name="Morel G."/>
            <person name="Richard G.-F."/>
            <person name="Riechen J."/>
            <person name="Sacerdot C."/>
            <person name="Sarkar A."/>
            <person name="Savel G."/>
            <person name="Schacherer J."/>
            <person name="Sherman D."/>
            <person name="Straub M.-L."/>
            <person name="Stein N."/>
            <person name="Thierry A."/>
            <person name="Trautwein-Schult A."/>
            <person name="Westhof E."/>
            <person name="Worch S."/>
            <person name="Dujon B."/>
            <person name="Souciet J.-L."/>
            <person name="Wincker P."/>
            <person name="Scholz U."/>
            <person name="Neuveglise N."/>
        </authorList>
    </citation>
    <scope>NUCLEOTIDE SEQUENCE</scope>
    <source>
        <strain evidence="7">LS3</strain>
    </source>
</reference>
<keyword evidence="3" id="KW-0328">Glycosyltransferase</keyword>
<dbReference type="EMBL" id="HG937694">
    <property type="protein sequence ID" value="CDP38539.1"/>
    <property type="molecule type" value="Genomic_DNA"/>
</dbReference>
<organism evidence="7">
    <name type="scientific">Blastobotrys adeninivorans</name>
    <name type="common">Yeast</name>
    <name type="synonym">Arxula adeninivorans</name>
    <dbReference type="NCBI Taxonomy" id="409370"/>
    <lineage>
        <taxon>Eukaryota</taxon>
        <taxon>Fungi</taxon>
        <taxon>Dikarya</taxon>
        <taxon>Ascomycota</taxon>
        <taxon>Saccharomycotina</taxon>
        <taxon>Dipodascomycetes</taxon>
        <taxon>Dipodascales</taxon>
        <taxon>Trichomonascaceae</taxon>
        <taxon>Blastobotrys</taxon>
    </lineage>
</organism>
<protein>
    <submittedName>
        <fullName evidence="7">ARAD1D36916p</fullName>
    </submittedName>
</protein>
<evidence type="ECO:0000256" key="3">
    <source>
        <dbReference type="ARBA" id="ARBA00022676"/>
    </source>
</evidence>
<dbReference type="Pfam" id="PF01793">
    <property type="entry name" value="Glyco_transf_15"/>
    <property type="match status" value="1"/>
</dbReference>
<dbReference type="GO" id="GO:0006493">
    <property type="term" value="P:protein O-linked glycosylation"/>
    <property type="evidence" value="ECO:0007669"/>
    <property type="project" value="TreeGrafter"/>
</dbReference>
<dbReference type="PANTHER" id="PTHR31121">
    <property type="entry name" value="ALPHA-1,2 MANNOSYLTRANSFERASE KTR1"/>
    <property type="match status" value="1"/>
</dbReference>
<dbReference type="AlphaFoldDB" id="A0A060TCL0"/>
<evidence type="ECO:0000313" key="7">
    <source>
        <dbReference type="EMBL" id="CDP38539.1"/>
    </source>
</evidence>
<sequence>MDKAKASSSRTRDEGSSGSNQLLRLAALGAIVVGLCSLLFGSINARKSPIDHDKPRVVLDMTFRPDVPPSTKNTTQIGREKATLLMLVRNFELQDALESMRELEDRFNKKYRYPWTFLNDEEFTEEFKLLTTGIASGTTEYGFIPASNWSVPDHIDQELMKQKMKEMEDKDVIYGGSLSYRNMCRFNSGYFFRHPLLDKYDWYWRVEPDVHFYCDQQYDPFEFMRTNGKMYGFVITIYEYINTIPTLWKTAKEFFNAHPDYLAKDNALDFVTDRKVLRSFDLDLETTEEYNLCHFWSNFEIGNLNFFRSKEYVEFFEHLDRSGGFYYERWGDAPVHTLGLTALLNRSQIHHFSDIGYKHAPYYRCPKDDASYLTGRCLCPSNKGHDVDFENFSCLPKWYFHGGRQFLFNFTEYPPDTNK</sequence>
<keyword evidence="6" id="KW-0812">Transmembrane</keyword>
<dbReference type="GO" id="GO:0016020">
    <property type="term" value="C:membrane"/>
    <property type="evidence" value="ECO:0007669"/>
    <property type="project" value="UniProtKB-SubCell"/>
</dbReference>
<dbReference type="GO" id="GO:0005794">
    <property type="term" value="C:Golgi apparatus"/>
    <property type="evidence" value="ECO:0007669"/>
    <property type="project" value="TreeGrafter"/>
</dbReference>
<comment type="similarity">
    <text evidence="2">Belongs to the glycosyltransferase 15 family.</text>
</comment>
<dbReference type="InterPro" id="IPR029044">
    <property type="entry name" value="Nucleotide-diphossugar_trans"/>
</dbReference>
<keyword evidence="4" id="KW-0808">Transferase</keyword>
<dbReference type="GO" id="GO:0000032">
    <property type="term" value="P:cell wall mannoprotein biosynthetic process"/>
    <property type="evidence" value="ECO:0007669"/>
    <property type="project" value="TreeGrafter"/>
</dbReference>
<reference evidence="7" key="1">
    <citation type="submission" date="2014-02" db="EMBL/GenBank/DDBJ databases">
        <authorList>
            <person name="Genoscope - CEA"/>
        </authorList>
    </citation>
    <scope>NUCLEOTIDE SEQUENCE</scope>
    <source>
        <strain evidence="7">LS3</strain>
    </source>
</reference>
<dbReference type="FunFam" id="3.90.550.10:FF:000051">
    <property type="entry name" value="Alpha-1,2-mannosyltransferase (Ktr4)"/>
    <property type="match status" value="1"/>
</dbReference>
<dbReference type="GO" id="GO:0000026">
    <property type="term" value="F:alpha-1,2-mannosyltransferase activity"/>
    <property type="evidence" value="ECO:0007669"/>
    <property type="project" value="TreeGrafter"/>
</dbReference>
<dbReference type="PANTHER" id="PTHR31121:SF10">
    <property type="entry name" value="MANNOSYLTRANSFERASE KTR2-RELATED"/>
    <property type="match status" value="1"/>
</dbReference>
<feature type="transmembrane region" description="Helical" evidence="6">
    <location>
        <begin position="21"/>
        <end position="40"/>
    </location>
</feature>
<evidence type="ECO:0000256" key="1">
    <source>
        <dbReference type="ARBA" id="ARBA00004606"/>
    </source>
</evidence>
<proteinExistence type="inferred from homology"/>
<evidence type="ECO:0000256" key="4">
    <source>
        <dbReference type="ARBA" id="ARBA00022679"/>
    </source>
</evidence>
<name>A0A060TCL0_BLAAD</name>
<dbReference type="GO" id="GO:0006487">
    <property type="term" value="P:protein N-linked glycosylation"/>
    <property type="evidence" value="ECO:0007669"/>
    <property type="project" value="TreeGrafter"/>
</dbReference>
<evidence type="ECO:0000256" key="5">
    <source>
        <dbReference type="ARBA" id="ARBA00022968"/>
    </source>
</evidence>
<keyword evidence="6" id="KW-1133">Transmembrane helix</keyword>
<dbReference type="SUPFAM" id="SSF53448">
    <property type="entry name" value="Nucleotide-diphospho-sugar transferases"/>
    <property type="match status" value="1"/>
</dbReference>
<keyword evidence="5" id="KW-0735">Signal-anchor</keyword>
<accession>A0A060TCL0</accession>
<dbReference type="Gene3D" id="3.90.550.10">
    <property type="entry name" value="Spore Coat Polysaccharide Biosynthesis Protein SpsA, Chain A"/>
    <property type="match status" value="1"/>
</dbReference>
<gene>
    <name evidence="7" type="ORF">GNLVRS02_ARAD1D36916g</name>
</gene>
<dbReference type="InterPro" id="IPR002685">
    <property type="entry name" value="Glyco_trans_15"/>
</dbReference>
<evidence type="ECO:0000256" key="2">
    <source>
        <dbReference type="ARBA" id="ARBA00007677"/>
    </source>
</evidence>
<comment type="subcellular location">
    <subcellularLocation>
        <location evidence="1">Membrane</location>
        <topology evidence="1">Single-pass type II membrane protein</topology>
    </subcellularLocation>
</comment>
<dbReference type="PhylomeDB" id="A0A060TCL0"/>